<reference evidence="2 3" key="1">
    <citation type="submission" date="2014-04" db="EMBL/GenBank/DDBJ databases">
        <authorList>
            <consortium name="DOE Joint Genome Institute"/>
            <person name="Kuo A."/>
            <person name="Girlanda M."/>
            <person name="Perotto S."/>
            <person name="Kohler A."/>
            <person name="Nagy L.G."/>
            <person name="Floudas D."/>
            <person name="Copeland A."/>
            <person name="Barry K.W."/>
            <person name="Cichocki N."/>
            <person name="Veneault-Fourrey C."/>
            <person name="LaButti K."/>
            <person name="Lindquist E.A."/>
            <person name="Lipzen A."/>
            <person name="Lundell T."/>
            <person name="Morin E."/>
            <person name="Murat C."/>
            <person name="Sun H."/>
            <person name="Tunlid A."/>
            <person name="Henrissat B."/>
            <person name="Grigoriev I.V."/>
            <person name="Hibbett D.S."/>
            <person name="Martin F."/>
            <person name="Nordberg H.P."/>
            <person name="Cantor M.N."/>
            <person name="Hua S.X."/>
        </authorList>
    </citation>
    <scope>NUCLEOTIDE SEQUENCE [LARGE SCALE GENOMIC DNA]</scope>
    <source>
        <strain evidence="2 3">MUT 4182</strain>
    </source>
</reference>
<gene>
    <name evidence="2" type="ORF">M407DRAFT_26084</name>
</gene>
<accession>A0A0C3QEZ1</accession>
<reference evidence="3" key="2">
    <citation type="submission" date="2015-01" db="EMBL/GenBank/DDBJ databases">
        <title>Evolutionary Origins and Diversification of the Mycorrhizal Mutualists.</title>
        <authorList>
            <consortium name="DOE Joint Genome Institute"/>
            <consortium name="Mycorrhizal Genomics Consortium"/>
            <person name="Kohler A."/>
            <person name="Kuo A."/>
            <person name="Nagy L.G."/>
            <person name="Floudas D."/>
            <person name="Copeland A."/>
            <person name="Barry K.W."/>
            <person name="Cichocki N."/>
            <person name="Veneault-Fourrey C."/>
            <person name="LaButti K."/>
            <person name="Lindquist E.A."/>
            <person name="Lipzen A."/>
            <person name="Lundell T."/>
            <person name="Morin E."/>
            <person name="Murat C."/>
            <person name="Riley R."/>
            <person name="Ohm R."/>
            <person name="Sun H."/>
            <person name="Tunlid A."/>
            <person name="Henrissat B."/>
            <person name="Grigoriev I.V."/>
            <person name="Hibbett D.S."/>
            <person name="Martin F."/>
        </authorList>
    </citation>
    <scope>NUCLEOTIDE SEQUENCE [LARGE SCALE GENOMIC DNA]</scope>
    <source>
        <strain evidence="3">MUT 4182</strain>
    </source>
</reference>
<evidence type="ECO:0000256" key="1">
    <source>
        <dbReference type="SAM" id="MobiDB-lite"/>
    </source>
</evidence>
<organism evidence="2 3">
    <name type="scientific">Tulasnella calospora MUT 4182</name>
    <dbReference type="NCBI Taxonomy" id="1051891"/>
    <lineage>
        <taxon>Eukaryota</taxon>
        <taxon>Fungi</taxon>
        <taxon>Dikarya</taxon>
        <taxon>Basidiomycota</taxon>
        <taxon>Agaricomycotina</taxon>
        <taxon>Agaricomycetes</taxon>
        <taxon>Cantharellales</taxon>
        <taxon>Tulasnellaceae</taxon>
        <taxon>Tulasnella</taxon>
    </lineage>
</organism>
<dbReference type="HOGENOM" id="CLU_2198918_0_0_1"/>
<dbReference type="EMBL" id="KN823059">
    <property type="protein sequence ID" value="KIO24571.1"/>
    <property type="molecule type" value="Genomic_DNA"/>
</dbReference>
<protein>
    <submittedName>
        <fullName evidence="2">Uncharacterized protein</fullName>
    </submittedName>
</protein>
<dbReference type="Proteomes" id="UP000054248">
    <property type="component" value="Unassembled WGS sequence"/>
</dbReference>
<evidence type="ECO:0000313" key="3">
    <source>
        <dbReference type="Proteomes" id="UP000054248"/>
    </source>
</evidence>
<proteinExistence type="predicted"/>
<dbReference type="OrthoDB" id="2663142at2759"/>
<evidence type="ECO:0000313" key="2">
    <source>
        <dbReference type="EMBL" id="KIO24571.1"/>
    </source>
</evidence>
<keyword evidence="3" id="KW-1185">Reference proteome</keyword>
<feature type="region of interest" description="Disordered" evidence="1">
    <location>
        <begin position="82"/>
        <end position="108"/>
    </location>
</feature>
<name>A0A0C3QEZ1_9AGAM</name>
<sequence length="108" mass="11825">MDSLIPLFILVGPMHEGTDGEWDFSEPIQRADCQWSRYAIYASRIRNISLIDMFFGKGVSNQAFQAIMDHIPAPSRVASTSVHPDGYNFNHGGNTTGSPNDLPIVAGS</sequence>
<dbReference type="STRING" id="1051891.A0A0C3QEZ1"/>
<dbReference type="AlphaFoldDB" id="A0A0C3QEZ1"/>